<name>A0ABY7T380_9SPHI</name>
<dbReference type="EMBL" id="CP117167">
    <property type="protein sequence ID" value="WCT10862.1"/>
    <property type="molecule type" value="Genomic_DNA"/>
</dbReference>
<gene>
    <name evidence="1" type="ORF">PQO05_19175</name>
</gene>
<evidence type="ECO:0000313" key="1">
    <source>
        <dbReference type="EMBL" id="WCT10862.1"/>
    </source>
</evidence>
<sequence>MGEKLDLQFALQLLEQLQSQQISFTDFLNKVFNYNEGKNYLQMCAALKAYHHQNGGAPEVLEFEITQVSYNAGTLSGSFNCKFKVSFFFGCDDLHIDKNDTISWEFKIDDHSCTLHLTGEEPWSSE</sequence>
<organism evidence="1 2">
    <name type="scientific">Mucilaginibacter jinjuensis</name>
    <dbReference type="NCBI Taxonomy" id="1176721"/>
    <lineage>
        <taxon>Bacteria</taxon>
        <taxon>Pseudomonadati</taxon>
        <taxon>Bacteroidota</taxon>
        <taxon>Sphingobacteriia</taxon>
        <taxon>Sphingobacteriales</taxon>
        <taxon>Sphingobacteriaceae</taxon>
        <taxon>Mucilaginibacter</taxon>
    </lineage>
</organism>
<protein>
    <submittedName>
        <fullName evidence="1">Uncharacterized protein</fullName>
    </submittedName>
</protein>
<reference evidence="1 2" key="1">
    <citation type="submission" date="2023-02" db="EMBL/GenBank/DDBJ databases">
        <title>Genome sequence of Mucilaginibacter jinjuensis strain KACC 16571.</title>
        <authorList>
            <person name="Kim S."/>
            <person name="Heo J."/>
            <person name="Kwon S.-W."/>
        </authorList>
    </citation>
    <scope>NUCLEOTIDE SEQUENCE [LARGE SCALE GENOMIC DNA]</scope>
    <source>
        <strain evidence="1 2">KACC 16571</strain>
    </source>
</reference>
<dbReference type="Proteomes" id="UP001216139">
    <property type="component" value="Chromosome"/>
</dbReference>
<proteinExistence type="predicted"/>
<keyword evidence="2" id="KW-1185">Reference proteome</keyword>
<dbReference type="RefSeq" id="WP_273629052.1">
    <property type="nucleotide sequence ID" value="NZ_CP117167.1"/>
</dbReference>
<evidence type="ECO:0000313" key="2">
    <source>
        <dbReference type="Proteomes" id="UP001216139"/>
    </source>
</evidence>
<accession>A0ABY7T380</accession>